<dbReference type="Gene3D" id="3.40.630.30">
    <property type="match status" value="1"/>
</dbReference>
<dbReference type="PROSITE" id="PS51186">
    <property type="entry name" value="GNAT"/>
    <property type="match status" value="1"/>
</dbReference>
<dbReference type="InterPro" id="IPR000182">
    <property type="entry name" value="GNAT_dom"/>
</dbReference>
<keyword evidence="2" id="KW-0808">Transferase</keyword>
<evidence type="ECO:0000259" key="1">
    <source>
        <dbReference type="PROSITE" id="PS51186"/>
    </source>
</evidence>
<dbReference type="Pfam" id="PF00583">
    <property type="entry name" value="Acetyltransf_1"/>
    <property type="match status" value="1"/>
</dbReference>
<dbReference type="AlphaFoldDB" id="A0A3P1T2C3"/>
<dbReference type="OrthoDB" id="5243635at2"/>
<sequence>MSTPDSVRLAMPSEAVDVARLQRKAWSRTPGMAPALAAFPADQAVRTWHEAIVKPPLAHCRVLVALRRGQVVGFAVTGPSDDPDAAVDDGMIAEFVVDGDELADDAGRLVNAAVDTLRADGYETATWWVRSHDDALRGFLVECGWAADGAHRALGFEEETEAIKQVRMMTRIGSEPED</sequence>
<dbReference type="GO" id="GO:0016747">
    <property type="term" value="F:acyltransferase activity, transferring groups other than amino-acyl groups"/>
    <property type="evidence" value="ECO:0007669"/>
    <property type="project" value="InterPro"/>
</dbReference>
<evidence type="ECO:0000313" key="3">
    <source>
        <dbReference type="Proteomes" id="UP000280819"/>
    </source>
</evidence>
<dbReference type="RefSeq" id="WP_124845831.1">
    <property type="nucleotide sequence ID" value="NZ_JAUNKP010000028.1"/>
</dbReference>
<accession>A0A3P1T2C3</accession>
<reference evidence="2 3" key="1">
    <citation type="submission" date="2018-11" db="EMBL/GenBank/DDBJ databases">
        <title>Genomes From Bacteria Associated with the Canine Oral Cavity: a Test Case for Automated Genome-Based Taxonomic Assignment.</title>
        <authorList>
            <person name="Coil D.A."/>
            <person name="Jospin G."/>
            <person name="Darling A.E."/>
            <person name="Wallis C."/>
            <person name="Davis I.J."/>
            <person name="Harris S."/>
            <person name="Eisen J.A."/>
            <person name="Holcombe L.J."/>
            <person name="O'Flynn C."/>
        </authorList>
    </citation>
    <scope>NUCLEOTIDE SEQUENCE [LARGE SCALE GENOMIC DNA]</scope>
    <source>
        <strain evidence="2 3">OH887_COT-365</strain>
    </source>
</reference>
<evidence type="ECO:0000313" key="2">
    <source>
        <dbReference type="EMBL" id="RRD03435.1"/>
    </source>
</evidence>
<dbReference type="EMBL" id="RQZG01000020">
    <property type="protein sequence ID" value="RRD03435.1"/>
    <property type="molecule type" value="Genomic_DNA"/>
</dbReference>
<comment type="caution">
    <text evidence="2">The sequence shown here is derived from an EMBL/GenBank/DDBJ whole genome shotgun (WGS) entry which is preliminary data.</text>
</comment>
<proteinExistence type="predicted"/>
<protein>
    <submittedName>
        <fullName evidence="2">GNAT family N-acetyltransferase</fullName>
    </submittedName>
</protein>
<organism evidence="2 3">
    <name type="scientific">Arachnia propionica</name>
    <dbReference type="NCBI Taxonomy" id="1750"/>
    <lineage>
        <taxon>Bacteria</taxon>
        <taxon>Bacillati</taxon>
        <taxon>Actinomycetota</taxon>
        <taxon>Actinomycetes</taxon>
        <taxon>Propionibacteriales</taxon>
        <taxon>Propionibacteriaceae</taxon>
        <taxon>Arachnia</taxon>
    </lineage>
</organism>
<gene>
    <name evidence="2" type="ORF">EII34_14195</name>
</gene>
<dbReference type="Proteomes" id="UP000280819">
    <property type="component" value="Unassembled WGS sequence"/>
</dbReference>
<dbReference type="SUPFAM" id="SSF55729">
    <property type="entry name" value="Acyl-CoA N-acyltransferases (Nat)"/>
    <property type="match status" value="1"/>
</dbReference>
<dbReference type="InterPro" id="IPR016181">
    <property type="entry name" value="Acyl_CoA_acyltransferase"/>
</dbReference>
<feature type="domain" description="N-acetyltransferase" evidence="1">
    <location>
        <begin position="5"/>
        <end position="173"/>
    </location>
</feature>
<name>A0A3P1T2C3_9ACTN</name>